<dbReference type="RefSeq" id="WP_042243168.1">
    <property type="nucleotide sequence ID" value="NZ_BBNY01000074.1"/>
</dbReference>
<organism evidence="5 8">
    <name type="scientific">Jejuia pallidilutea</name>
    <dbReference type="NCBI Taxonomy" id="504487"/>
    <lineage>
        <taxon>Bacteria</taxon>
        <taxon>Pseudomonadati</taxon>
        <taxon>Bacteroidota</taxon>
        <taxon>Flavobacteriia</taxon>
        <taxon>Flavobacteriales</taxon>
        <taxon>Flavobacteriaceae</taxon>
        <taxon>Jejuia</taxon>
    </lineage>
</organism>
<dbReference type="InterPro" id="IPR014756">
    <property type="entry name" value="Ig_E-set"/>
</dbReference>
<feature type="signal peptide" evidence="3">
    <location>
        <begin position="1"/>
        <end position="30"/>
    </location>
</feature>
<proteinExistence type="predicted"/>
<dbReference type="EMBL" id="BBNY01000074">
    <property type="protein sequence ID" value="GAL90369.1"/>
    <property type="molecule type" value="Genomic_DNA"/>
</dbReference>
<evidence type="ECO:0000313" key="8">
    <source>
        <dbReference type="Proteomes" id="UP000029641"/>
    </source>
</evidence>
<comment type="caution">
    <text evidence="5">The sequence shown here is derived from an EMBL/GenBank/DDBJ whole genome shotgun (WGS) entry which is preliminary data.</text>
</comment>
<gene>
    <name evidence="5" type="ORF">JCM19301_1487</name>
    <name evidence="6" type="ORF">JCM19302_3392</name>
    <name evidence="7" type="ORF">JCM19538_134</name>
</gene>
<evidence type="ECO:0000313" key="5">
    <source>
        <dbReference type="EMBL" id="GAL66943.1"/>
    </source>
</evidence>
<dbReference type="AlphaFoldDB" id="A0A090VSI4"/>
<keyword evidence="3" id="KW-0732">Signal</keyword>
<sequence length="659" mass="75910">MKANVMQQKRCNRYMFIVLACVFALNLACKNEGDMAKQKVDTPTKVIEKNDINRVEPLNWWVGFKNPKLQLLVHHPNISQTTPEISYQGVSIEKVHKADSPNYLFIDLNIAKTTTPGKFNIIFKKEGEADLIHTYELKSRKKPAEDFKGFTSSDAVYLITPDRFSNGNPNNDIVNSLKEKSIDRTNGYARHGGDIVGITNHLDYIDDMGFTAVWSCPVLTNDMPQSSYHGYAITDYYQIDPRYGTLNDYINLSEALSKRGMKLIMDQVANHCGIAHWWMKDLPFKDWINHQENYEKNINNWNNSKSITTNHRRTTNQDIYASKRDKENMSVGWFVSVMPDLNQRNPFMATYTIQNSIWWIETANLGGIRQDTYPYPDKDFMSQWAGEIMHEYPNFSIVGEEWSYNPLLIGYWQTGADNRDGYESNLKSPMDFAMQRFIVEALNEEEQWDTGLVKMYEGLANDFYYATPKDIMIFPDNHDMSRIFTQLHGNVVNTKMALSYLLTLPRIPQVYYGTEILMHDFDNPGDHGLIRSDFPGGWDSDTINAFTGEGLTDEQKHMQSFLRKLLNYRKESKAIHNGKTIHFAPENGVYVLFRIVDGETVVHILNKNSSTVKLDLYRFNEIGLNGKTLKNIITGENIKWTDSITLTEKGSIILTTKFN</sequence>
<dbReference type="GO" id="GO:0031216">
    <property type="term" value="F:neopullulanase activity"/>
    <property type="evidence" value="ECO:0007669"/>
    <property type="project" value="UniProtKB-EC"/>
</dbReference>
<evidence type="ECO:0000313" key="6">
    <source>
        <dbReference type="EMBL" id="GAL70270.1"/>
    </source>
</evidence>
<dbReference type="eggNOG" id="COG0366">
    <property type="taxonomic scope" value="Bacteria"/>
</dbReference>
<dbReference type="STRING" id="504487.JCM19538_134"/>
<dbReference type="InterPro" id="IPR019492">
    <property type="entry name" value="Cyclo-malto-dextrinase_C"/>
</dbReference>
<dbReference type="SMART" id="SM00642">
    <property type="entry name" value="Aamy"/>
    <property type="match status" value="1"/>
</dbReference>
<evidence type="ECO:0000256" key="1">
    <source>
        <dbReference type="ARBA" id="ARBA00022801"/>
    </source>
</evidence>
<evidence type="ECO:0000256" key="3">
    <source>
        <dbReference type="SAM" id="SignalP"/>
    </source>
</evidence>
<dbReference type="InterPro" id="IPR013783">
    <property type="entry name" value="Ig-like_fold"/>
</dbReference>
<dbReference type="PANTHER" id="PTHR10357">
    <property type="entry name" value="ALPHA-AMYLASE FAMILY MEMBER"/>
    <property type="match status" value="1"/>
</dbReference>
<protein>
    <submittedName>
        <fullName evidence="5">Neopullulanase</fullName>
        <ecNumber evidence="5">3.2.1.135</ecNumber>
    </submittedName>
</protein>
<dbReference type="CDD" id="cd11340">
    <property type="entry name" value="AmyAc_bac_CMD_like_3"/>
    <property type="match status" value="1"/>
</dbReference>
<dbReference type="EMBL" id="BBNS01000005">
    <property type="protein sequence ID" value="GAL70270.1"/>
    <property type="molecule type" value="Genomic_DNA"/>
</dbReference>
<feature type="chain" id="PRO_5010904854" evidence="3">
    <location>
        <begin position="31"/>
        <end position="659"/>
    </location>
</feature>
<dbReference type="InterPro" id="IPR013780">
    <property type="entry name" value="Glyco_hydro_b"/>
</dbReference>
<evidence type="ECO:0000259" key="4">
    <source>
        <dbReference type="SMART" id="SM00642"/>
    </source>
</evidence>
<dbReference type="InterPro" id="IPR017853">
    <property type="entry name" value="GH"/>
</dbReference>
<reference evidence="9" key="1">
    <citation type="journal article" date="2014" name="Genome Announc.">
        <title>Draft Genome Sequence of Marine Flavobacterium Jejuia pallidilutea Strain 11shimoA1 and Pigmentation Mutants.</title>
        <authorList>
            <person name="Takatani N."/>
            <person name="Nakanishi M."/>
            <person name="Meirelles P."/>
            <person name="Mino S."/>
            <person name="Suda W."/>
            <person name="Oshima K."/>
            <person name="Hattori M."/>
            <person name="Ohkuma M."/>
            <person name="Hosokawa M."/>
            <person name="Miyashita K."/>
            <person name="Thompson F.L."/>
            <person name="Niwa A."/>
            <person name="Sawabe T."/>
            <person name="Sawabe T."/>
        </authorList>
    </citation>
    <scope>NUCLEOTIDE SEQUENCE [LARGE SCALE GENOMIC DNA]</scope>
    <source>
        <strain evidence="9">JCM 19538</strain>
    </source>
</reference>
<feature type="domain" description="Glycosyl hydrolase family 13 catalytic" evidence="4">
    <location>
        <begin position="158"/>
        <end position="569"/>
    </location>
</feature>
<accession>A0A090VSI4</accession>
<dbReference type="Gene3D" id="2.60.40.10">
    <property type="entry name" value="Immunoglobulins"/>
    <property type="match status" value="1"/>
</dbReference>
<keyword evidence="1 5" id="KW-0378">Hydrolase</keyword>
<dbReference type="Proteomes" id="UP000029646">
    <property type="component" value="Unassembled WGS sequence"/>
</dbReference>
<dbReference type="EMBL" id="BBNR01000006">
    <property type="protein sequence ID" value="GAL66943.1"/>
    <property type="molecule type" value="Genomic_DNA"/>
</dbReference>
<dbReference type="Pfam" id="PF10438">
    <property type="entry name" value="Cyc-maltodext_C"/>
    <property type="match status" value="1"/>
</dbReference>
<name>A0A090VSI4_9FLAO</name>
<evidence type="ECO:0000313" key="9">
    <source>
        <dbReference type="Proteomes" id="UP000030184"/>
    </source>
</evidence>
<dbReference type="InterPro" id="IPR015171">
    <property type="entry name" value="Cyc-maltodext_N"/>
</dbReference>
<dbReference type="EC" id="3.2.1.135" evidence="5"/>
<keyword evidence="9" id="KW-1185">Reference proteome</keyword>
<dbReference type="SUPFAM" id="SSF51445">
    <property type="entry name" value="(Trans)glycosidases"/>
    <property type="match status" value="1"/>
</dbReference>
<dbReference type="Gene3D" id="3.20.20.80">
    <property type="entry name" value="Glycosidases"/>
    <property type="match status" value="1"/>
</dbReference>
<keyword evidence="2 5" id="KW-0326">Glycosidase</keyword>
<evidence type="ECO:0000313" key="7">
    <source>
        <dbReference type="EMBL" id="GAL90369.1"/>
    </source>
</evidence>
<dbReference type="Proteomes" id="UP000030184">
    <property type="component" value="Unassembled WGS sequence"/>
</dbReference>
<dbReference type="Pfam" id="PF09087">
    <property type="entry name" value="Cyc-maltodext_N"/>
    <property type="match status" value="1"/>
</dbReference>
<dbReference type="Pfam" id="PF00128">
    <property type="entry name" value="Alpha-amylase"/>
    <property type="match status" value="1"/>
</dbReference>
<dbReference type="PANTHER" id="PTHR10357:SF210">
    <property type="entry name" value="MALTODEXTRIN GLUCOSIDASE"/>
    <property type="match status" value="1"/>
</dbReference>
<dbReference type="SUPFAM" id="SSF81296">
    <property type="entry name" value="E set domains"/>
    <property type="match status" value="1"/>
</dbReference>
<dbReference type="SUPFAM" id="SSF51011">
    <property type="entry name" value="Glycosyl hydrolase domain"/>
    <property type="match status" value="1"/>
</dbReference>
<evidence type="ECO:0000256" key="2">
    <source>
        <dbReference type="ARBA" id="ARBA00023295"/>
    </source>
</evidence>
<dbReference type="Proteomes" id="UP000029641">
    <property type="component" value="Unassembled WGS sequence"/>
</dbReference>
<dbReference type="GO" id="GO:0005975">
    <property type="term" value="P:carbohydrate metabolic process"/>
    <property type="evidence" value="ECO:0007669"/>
    <property type="project" value="InterPro"/>
</dbReference>
<dbReference type="Gene3D" id="2.60.40.1180">
    <property type="entry name" value="Golgi alpha-mannosidase II"/>
    <property type="match status" value="1"/>
</dbReference>
<dbReference type="InterPro" id="IPR006047">
    <property type="entry name" value="GH13_cat_dom"/>
</dbReference>